<dbReference type="RefSeq" id="XP_041298026.1">
    <property type="nucleotide sequence ID" value="XM_041430278.1"/>
</dbReference>
<keyword evidence="2" id="KW-1185">Reference proteome</keyword>
<gene>
    <name evidence="1" type="ORF">F5147DRAFT_543097</name>
</gene>
<dbReference type="AlphaFoldDB" id="A0A9P7FFQ4"/>
<reference evidence="1" key="1">
    <citation type="journal article" date="2020" name="New Phytol.">
        <title>Comparative genomics reveals dynamic genome evolution in host specialist ectomycorrhizal fungi.</title>
        <authorList>
            <person name="Lofgren L.A."/>
            <person name="Nguyen N.H."/>
            <person name="Vilgalys R."/>
            <person name="Ruytinx J."/>
            <person name="Liao H.L."/>
            <person name="Branco S."/>
            <person name="Kuo A."/>
            <person name="LaButti K."/>
            <person name="Lipzen A."/>
            <person name="Andreopoulos W."/>
            <person name="Pangilinan J."/>
            <person name="Riley R."/>
            <person name="Hundley H."/>
            <person name="Na H."/>
            <person name="Barry K."/>
            <person name="Grigoriev I.V."/>
            <person name="Stajich J.E."/>
            <person name="Kennedy P.G."/>
        </authorList>
    </citation>
    <scope>NUCLEOTIDE SEQUENCE</scope>
    <source>
        <strain evidence="1">FC423</strain>
    </source>
</reference>
<accession>A0A9P7FFQ4</accession>
<dbReference type="OrthoDB" id="7691805at2759"/>
<dbReference type="Proteomes" id="UP000823399">
    <property type="component" value="Unassembled WGS sequence"/>
</dbReference>
<proteinExistence type="predicted"/>
<dbReference type="EMBL" id="JABBWM010000005">
    <property type="protein sequence ID" value="KAG2117137.1"/>
    <property type="molecule type" value="Genomic_DNA"/>
</dbReference>
<dbReference type="GeneID" id="64692537"/>
<evidence type="ECO:0000313" key="2">
    <source>
        <dbReference type="Proteomes" id="UP000823399"/>
    </source>
</evidence>
<feature type="non-terminal residue" evidence="1">
    <location>
        <position position="68"/>
    </location>
</feature>
<comment type="caution">
    <text evidence="1">The sequence shown here is derived from an EMBL/GenBank/DDBJ whole genome shotgun (WGS) entry which is preliminary data.</text>
</comment>
<sequence length="68" mass="7656">GIDLDAAEKIMDTCKSCEYTKATRKPIGKVCDPVYRESFGDKVHMDLWGPSPVRTPGHKEYFASFTDD</sequence>
<feature type="non-terminal residue" evidence="1">
    <location>
        <position position="1"/>
    </location>
</feature>
<protein>
    <submittedName>
        <fullName evidence="1">Uncharacterized protein</fullName>
    </submittedName>
</protein>
<evidence type="ECO:0000313" key="1">
    <source>
        <dbReference type="EMBL" id="KAG2117137.1"/>
    </source>
</evidence>
<organism evidence="1 2">
    <name type="scientific">Suillus discolor</name>
    <dbReference type="NCBI Taxonomy" id="1912936"/>
    <lineage>
        <taxon>Eukaryota</taxon>
        <taxon>Fungi</taxon>
        <taxon>Dikarya</taxon>
        <taxon>Basidiomycota</taxon>
        <taxon>Agaricomycotina</taxon>
        <taxon>Agaricomycetes</taxon>
        <taxon>Agaricomycetidae</taxon>
        <taxon>Boletales</taxon>
        <taxon>Suillineae</taxon>
        <taxon>Suillaceae</taxon>
        <taxon>Suillus</taxon>
    </lineage>
</organism>
<name>A0A9P7FFQ4_9AGAM</name>